<comment type="cofactor">
    <cofactor evidence="14">
        <name>Mg(2+)</name>
        <dbReference type="ChEBI" id="CHEBI:18420"/>
    </cofactor>
    <text evidence="14">Binds 1 Mg(2+) ion per subunit. Can also utilize other divalent metal cations, such as Ca(2+), Mn(2+) and Co(2+).</text>
</comment>
<dbReference type="EMBL" id="PQFZ01000010">
    <property type="protein sequence ID" value="POR49903.1"/>
    <property type="molecule type" value="Genomic_DNA"/>
</dbReference>
<organism evidence="18 19">
    <name type="scientific">Bosea psychrotolerans</name>
    <dbReference type="NCBI Taxonomy" id="1871628"/>
    <lineage>
        <taxon>Bacteria</taxon>
        <taxon>Pseudomonadati</taxon>
        <taxon>Pseudomonadota</taxon>
        <taxon>Alphaproteobacteria</taxon>
        <taxon>Hyphomicrobiales</taxon>
        <taxon>Boseaceae</taxon>
        <taxon>Bosea</taxon>
    </lineage>
</organism>
<comment type="similarity">
    <text evidence="1 16">Belongs to the transketolase family.</text>
</comment>
<evidence type="ECO:0000313" key="18">
    <source>
        <dbReference type="EMBL" id="POR49903.1"/>
    </source>
</evidence>
<dbReference type="InterPro" id="IPR005478">
    <property type="entry name" value="Transketolase_bac-like"/>
</dbReference>
<dbReference type="Gene3D" id="3.40.50.970">
    <property type="match status" value="2"/>
</dbReference>
<dbReference type="InterPro" id="IPR033247">
    <property type="entry name" value="Transketolase_fam"/>
</dbReference>
<feature type="binding site" evidence="14">
    <location>
        <position position="188"/>
    </location>
    <ligand>
        <name>Mg(2+)</name>
        <dbReference type="ChEBI" id="CHEBI:18420"/>
    </ligand>
</feature>
<evidence type="ECO:0000313" key="19">
    <source>
        <dbReference type="Proteomes" id="UP000236919"/>
    </source>
</evidence>
<dbReference type="PANTHER" id="PTHR43522:SF2">
    <property type="entry name" value="TRANSKETOLASE 1-RELATED"/>
    <property type="match status" value="1"/>
</dbReference>
<dbReference type="OrthoDB" id="8732661at2"/>
<dbReference type="PROSITE" id="PS00802">
    <property type="entry name" value="TRANSKETOLASE_2"/>
    <property type="match status" value="1"/>
</dbReference>
<feature type="binding site" evidence="12">
    <location>
        <position position="31"/>
    </location>
    <ligand>
        <name>substrate</name>
    </ligand>
</feature>
<feature type="binding site" evidence="12">
    <location>
        <position position="461"/>
    </location>
    <ligand>
        <name>substrate</name>
    </ligand>
</feature>
<dbReference type="InterPro" id="IPR009014">
    <property type="entry name" value="Transketo_C/PFOR_II"/>
</dbReference>
<comment type="catalytic activity">
    <reaction evidence="9 16">
        <text>D-sedoheptulose 7-phosphate + D-glyceraldehyde 3-phosphate = aldehydo-D-ribose 5-phosphate + D-xylulose 5-phosphate</text>
        <dbReference type="Rhea" id="RHEA:10508"/>
        <dbReference type="ChEBI" id="CHEBI:57483"/>
        <dbReference type="ChEBI" id="CHEBI:57737"/>
        <dbReference type="ChEBI" id="CHEBI:58273"/>
        <dbReference type="ChEBI" id="CHEBI:59776"/>
        <dbReference type="EC" id="2.2.1.1"/>
    </reaction>
</comment>
<evidence type="ECO:0000256" key="7">
    <source>
        <dbReference type="ARBA" id="ARBA00022842"/>
    </source>
</evidence>
<evidence type="ECO:0000256" key="2">
    <source>
        <dbReference type="ARBA" id="ARBA00011738"/>
    </source>
</evidence>
<feature type="binding site" evidence="13">
    <location>
        <position position="262"/>
    </location>
    <ligand>
        <name>thiamine diphosphate</name>
        <dbReference type="ChEBI" id="CHEBI:58937"/>
    </ligand>
</feature>
<dbReference type="PROSITE" id="PS00801">
    <property type="entry name" value="TRANSKETOLASE_1"/>
    <property type="match status" value="1"/>
</dbReference>
<evidence type="ECO:0000256" key="3">
    <source>
        <dbReference type="ARBA" id="ARBA00013152"/>
    </source>
</evidence>
<feature type="binding site" evidence="14">
    <location>
        <position position="158"/>
    </location>
    <ligand>
        <name>Mg(2+)</name>
        <dbReference type="ChEBI" id="CHEBI:18420"/>
    </ligand>
</feature>
<dbReference type="InterPro" id="IPR020826">
    <property type="entry name" value="Transketolase_BS"/>
</dbReference>
<evidence type="ECO:0000256" key="1">
    <source>
        <dbReference type="ARBA" id="ARBA00007131"/>
    </source>
</evidence>
<dbReference type="InterPro" id="IPR055152">
    <property type="entry name" value="Transketolase-like_C_2"/>
</dbReference>
<dbReference type="FunFam" id="3.40.50.970:FF:000003">
    <property type="entry name" value="Transketolase"/>
    <property type="match status" value="1"/>
</dbReference>
<evidence type="ECO:0000256" key="12">
    <source>
        <dbReference type="PIRSR" id="PIRSR605478-2"/>
    </source>
</evidence>
<evidence type="ECO:0000256" key="10">
    <source>
        <dbReference type="NCBIfam" id="TIGR00232"/>
    </source>
</evidence>
<comment type="caution">
    <text evidence="18">The sequence shown here is derived from an EMBL/GenBank/DDBJ whole genome shotgun (WGS) entry which is preliminary data.</text>
</comment>
<keyword evidence="7 14" id="KW-0460">Magnesium</keyword>
<keyword evidence="5 14" id="KW-0479">Metal-binding</keyword>
<protein>
    <recommendedName>
        <fullName evidence="3 10">Transketolase</fullName>
        <ecNumber evidence="3 10">2.2.1.1</ecNumber>
    </recommendedName>
</protein>
<feature type="binding site" evidence="12">
    <location>
        <position position="473"/>
    </location>
    <ligand>
        <name>substrate</name>
    </ligand>
</feature>
<dbReference type="RefSeq" id="WP_103719305.1">
    <property type="nucleotide sequence ID" value="NZ_PQFZ01000010.1"/>
</dbReference>
<feature type="site" description="Important for catalytic activity" evidence="15">
    <location>
        <position position="262"/>
    </location>
</feature>
<evidence type="ECO:0000259" key="17">
    <source>
        <dbReference type="SMART" id="SM00861"/>
    </source>
</evidence>
<dbReference type="Proteomes" id="UP000236919">
    <property type="component" value="Unassembled WGS sequence"/>
</dbReference>
<evidence type="ECO:0000256" key="8">
    <source>
        <dbReference type="ARBA" id="ARBA00023052"/>
    </source>
</evidence>
<feature type="binding site" evidence="12">
    <location>
        <position position="357"/>
    </location>
    <ligand>
        <name>substrate</name>
    </ligand>
</feature>
<dbReference type="SMART" id="SM00861">
    <property type="entry name" value="Transket_pyr"/>
    <property type="match status" value="1"/>
</dbReference>
<dbReference type="GO" id="GO:0005829">
    <property type="term" value="C:cytosol"/>
    <property type="evidence" value="ECO:0007669"/>
    <property type="project" value="TreeGrafter"/>
</dbReference>
<keyword evidence="6 16" id="KW-0106">Calcium</keyword>
<evidence type="ECO:0000256" key="5">
    <source>
        <dbReference type="ARBA" id="ARBA00022723"/>
    </source>
</evidence>
<feature type="binding site" evidence="13">
    <location>
        <position position="71"/>
    </location>
    <ligand>
        <name>thiamine diphosphate</name>
        <dbReference type="ChEBI" id="CHEBI:58937"/>
    </ligand>
</feature>
<feature type="binding site" evidence="13">
    <location>
        <position position="159"/>
    </location>
    <ligand>
        <name>thiamine diphosphate</name>
        <dbReference type="ChEBI" id="CHEBI:58937"/>
    </ligand>
</feature>
<dbReference type="FunFam" id="3.40.50.970:FF:000004">
    <property type="entry name" value="Transketolase"/>
    <property type="match status" value="1"/>
</dbReference>
<comment type="subunit">
    <text evidence="2 16">Homodimer.</text>
</comment>
<keyword evidence="8 13" id="KW-0786">Thiamine pyrophosphate</keyword>
<feature type="active site" description="Proton donor" evidence="11">
    <location>
        <position position="411"/>
    </location>
</feature>
<sequence length="665" mass="71013">MTSIDRSQHDKLANAIRSLAMDGVEQAKSGHPGLPMGAADVATVLFTRVMNYDAADPHWPDRDRFVLSAGHGSMLLYALLYLTGVPGMELDDLKKFRQLDSKTPGHPENFMTLGVETTTGPLGQGLATAVGMAMAERMLAAEFGKKVVDHHTYVLASDGDLMEGISHEAIALAGHHKLNKLIVMWDDNGISIDGPLTISDSVDQVARFKACGWRSERVDGHDPEAIEAAIRRAQKSNKPTMIACKTVIGFGAPKKAGTSKAHGEPLGAEELAAAKKALGITGGPFEVAADVLKAWRGFGTAGGTAHKAWQERFAALSERKRAEFERRLAHKVPAKLDKVILAHKKALIASPVTIATRKASELALDVIEPVMPELVMGSADLTPSNNTRAKGAEDFTIKTPKGRYVRYGIREHAMAAAMNGITLHGGFRTGGGTFLVFADYARPSMRLAALMGLPVVYVMTHDSIGLGEDGPTHQPVEQIASLRCMPNMHVFRPADAIETAEAWQFALENTKGPTVLALSRQNLAQLRTDATATNRSAKGAYELLAAEGGKAQVSLFASGSELEIAVAARKLLAEKGVRARVVSVPSLELLLAQDEATQSAIIGSAPIKIAIEAGVRFGWDAVIGHDGGFIGMHSFGASGPYKEVYKHFGITPDAVVEAAMKRHNA</sequence>
<keyword evidence="19" id="KW-1185">Reference proteome</keyword>
<dbReference type="Gene3D" id="3.40.50.920">
    <property type="match status" value="1"/>
</dbReference>
<dbReference type="GO" id="GO:0046872">
    <property type="term" value="F:metal ion binding"/>
    <property type="evidence" value="ECO:0007669"/>
    <property type="project" value="UniProtKB-KW"/>
</dbReference>
<comment type="cofactor">
    <cofactor evidence="16">
        <name>Mg(2+)</name>
        <dbReference type="ChEBI" id="CHEBI:18420"/>
    </cofactor>
    <cofactor evidence="16">
        <name>Ca(2+)</name>
        <dbReference type="ChEBI" id="CHEBI:29108"/>
    </cofactor>
    <cofactor evidence="16">
        <name>Mn(2+)</name>
        <dbReference type="ChEBI" id="CHEBI:29035"/>
    </cofactor>
    <cofactor evidence="16">
        <name>Co(2+)</name>
        <dbReference type="ChEBI" id="CHEBI:48828"/>
    </cofactor>
    <text evidence="16">Binds 1 Mg(2+) ion per subunit. Can also utilize other divalent metal cations, such as Ca(2+), Mn(2+) and Co(2+).</text>
</comment>
<name>A0A2S4M5B3_9HYPH</name>
<feature type="domain" description="Transketolase-like pyrimidine-binding" evidence="17">
    <location>
        <begin position="354"/>
        <end position="525"/>
    </location>
</feature>
<evidence type="ECO:0000256" key="13">
    <source>
        <dbReference type="PIRSR" id="PIRSR605478-3"/>
    </source>
</evidence>
<feature type="binding site" evidence="13">
    <location>
        <begin position="120"/>
        <end position="122"/>
    </location>
    <ligand>
        <name>thiamine diphosphate</name>
        <dbReference type="ChEBI" id="CHEBI:58937"/>
    </ligand>
</feature>
<dbReference type="Pfam" id="PF02779">
    <property type="entry name" value="Transket_pyr"/>
    <property type="match status" value="1"/>
</dbReference>
<feature type="site" description="Important for catalytic activity" evidence="15">
    <location>
        <position position="31"/>
    </location>
</feature>
<evidence type="ECO:0000256" key="9">
    <source>
        <dbReference type="ARBA" id="ARBA00049473"/>
    </source>
</evidence>
<feature type="binding site" evidence="12">
    <location>
        <position position="384"/>
    </location>
    <ligand>
        <name>substrate</name>
    </ligand>
</feature>
<proteinExistence type="inferred from homology"/>
<dbReference type="GO" id="GO:0004802">
    <property type="term" value="F:transketolase activity"/>
    <property type="evidence" value="ECO:0007669"/>
    <property type="project" value="UniProtKB-UniRule"/>
</dbReference>
<dbReference type="InterPro" id="IPR029061">
    <property type="entry name" value="THDP-binding"/>
</dbReference>
<dbReference type="AlphaFoldDB" id="A0A2S4M5B3"/>
<dbReference type="EC" id="2.2.1.1" evidence="3 10"/>
<comment type="cofactor">
    <cofactor evidence="13">
        <name>thiamine diphosphate</name>
        <dbReference type="ChEBI" id="CHEBI:58937"/>
    </cofactor>
    <text evidence="13">Binds 1 thiamine pyrophosphate per subunit. During the reaction, the substrate forms a covalent intermediate with the cofactor.</text>
</comment>
<feature type="binding site" evidence="12">
    <location>
        <position position="262"/>
    </location>
    <ligand>
        <name>substrate</name>
    </ligand>
</feature>
<feature type="binding site" evidence="13">
    <location>
        <position position="437"/>
    </location>
    <ligand>
        <name>thiamine diphosphate</name>
        <dbReference type="ChEBI" id="CHEBI:58937"/>
    </ligand>
</feature>
<dbReference type="SUPFAM" id="SSF52518">
    <property type="entry name" value="Thiamin diphosphate-binding fold (THDP-binding)"/>
    <property type="match status" value="2"/>
</dbReference>
<keyword evidence="4 16" id="KW-0808">Transferase</keyword>
<dbReference type="NCBIfam" id="TIGR00232">
    <property type="entry name" value="tktlase_bact"/>
    <property type="match status" value="1"/>
</dbReference>
<evidence type="ECO:0000256" key="14">
    <source>
        <dbReference type="PIRSR" id="PIRSR605478-4"/>
    </source>
</evidence>
<feature type="binding site" evidence="12">
    <location>
        <position position="469"/>
    </location>
    <ligand>
        <name>substrate</name>
    </ligand>
</feature>
<feature type="binding site" evidence="12">
    <location>
        <position position="520"/>
    </location>
    <ligand>
        <name>substrate</name>
    </ligand>
</feature>
<feature type="binding site" evidence="14">
    <location>
        <position position="190"/>
    </location>
    <ligand>
        <name>Mg(2+)</name>
        <dbReference type="ChEBI" id="CHEBI:18420"/>
    </ligand>
</feature>
<reference evidence="18 19" key="1">
    <citation type="submission" date="2018-01" db="EMBL/GenBank/DDBJ databases">
        <title>Genomic Encyclopedia of Type Strains, Phase III (KMG-III): the genomes of soil and plant-associated and newly described type strains.</title>
        <authorList>
            <person name="Whitman W."/>
        </authorList>
    </citation>
    <scope>NUCLEOTIDE SEQUENCE [LARGE SCALE GENOMIC DNA]</scope>
    <source>
        <strain evidence="18 19">1131</strain>
    </source>
</reference>
<dbReference type="GO" id="GO:0006098">
    <property type="term" value="P:pentose-phosphate shunt"/>
    <property type="evidence" value="ECO:0007669"/>
    <property type="project" value="TreeGrafter"/>
</dbReference>
<dbReference type="Pfam" id="PF00456">
    <property type="entry name" value="Transketolase_N"/>
    <property type="match status" value="1"/>
</dbReference>
<dbReference type="SUPFAM" id="SSF52922">
    <property type="entry name" value="TK C-terminal domain-like"/>
    <property type="match status" value="1"/>
</dbReference>
<evidence type="ECO:0000256" key="15">
    <source>
        <dbReference type="PIRSR" id="PIRSR605478-5"/>
    </source>
</evidence>
<feature type="binding site" evidence="13">
    <location>
        <position position="188"/>
    </location>
    <ligand>
        <name>thiamine diphosphate</name>
        <dbReference type="ChEBI" id="CHEBI:58937"/>
    </ligand>
</feature>
<dbReference type="Pfam" id="PF22613">
    <property type="entry name" value="Transketolase_C_1"/>
    <property type="match status" value="1"/>
</dbReference>
<dbReference type="CDD" id="cd02012">
    <property type="entry name" value="TPP_TK"/>
    <property type="match status" value="1"/>
</dbReference>
<accession>A0A2S4M5B3</accession>
<dbReference type="InterPro" id="IPR005475">
    <property type="entry name" value="Transketolase-like_Pyr-bd"/>
</dbReference>
<evidence type="ECO:0000256" key="16">
    <source>
        <dbReference type="RuleBase" id="RU004996"/>
    </source>
</evidence>
<gene>
    <name evidence="18" type="ORF">CYD53_11021</name>
</gene>
<dbReference type="PANTHER" id="PTHR43522">
    <property type="entry name" value="TRANSKETOLASE"/>
    <property type="match status" value="1"/>
</dbReference>
<dbReference type="InterPro" id="IPR005474">
    <property type="entry name" value="Transketolase_N"/>
</dbReference>
<evidence type="ECO:0000256" key="6">
    <source>
        <dbReference type="ARBA" id="ARBA00022837"/>
    </source>
</evidence>
<dbReference type="CDD" id="cd07033">
    <property type="entry name" value="TPP_PYR_DXS_TK_like"/>
    <property type="match status" value="1"/>
</dbReference>
<comment type="function">
    <text evidence="16">Catalyzes the transfer of a two-carbon ketol group from a ketose donor to an aldose acceptor, via a covalent intermediate with the cofactor thiamine pyrophosphate.</text>
</comment>
<evidence type="ECO:0000256" key="11">
    <source>
        <dbReference type="PIRSR" id="PIRSR605478-1"/>
    </source>
</evidence>
<dbReference type="InterPro" id="IPR049557">
    <property type="entry name" value="Transketolase_CS"/>
</dbReference>
<evidence type="ECO:0000256" key="4">
    <source>
        <dbReference type="ARBA" id="ARBA00022679"/>
    </source>
</evidence>